<dbReference type="InterPro" id="IPR013083">
    <property type="entry name" value="Znf_RING/FYVE/PHD"/>
</dbReference>
<dbReference type="SUPFAM" id="SSF57850">
    <property type="entry name" value="RING/U-box"/>
    <property type="match status" value="1"/>
</dbReference>
<keyword evidence="1 3" id="KW-0863">Zinc-finger</keyword>
<feature type="domain" description="RING-type" evidence="5">
    <location>
        <begin position="71"/>
        <end position="117"/>
    </location>
</feature>
<feature type="region of interest" description="Disordered" evidence="4">
    <location>
        <begin position="168"/>
        <end position="214"/>
    </location>
</feature>
<protein>
    <submittedName>
        <fullName evidence="6">CSON003909 protein</fullName>
    </submittedName>
</protein>
<organism evidence="6">
    <name type="scientific">Culicoides sonorensis</name>
    <name type="common">Biting midge</name>
    <dbReference type="NCBI Taxonomy" id="179676"/>
    <lineage>
        <taxon>Eukaryota</taxon>
        <taxon>Metazoa</taxon>
        <taxon>Ecdysozoa</taxon>
        <taxon>Arthropoda</taxon>
        <taxon>Hexapoda</taxon>
        <taxon>Insecta</taxon>
        <taxon>Pterygota</taxon>
        <taxon>Neoptera</taxon>
        <taxon>Endopterygota</taxon>
        <taxon>Diptera</taxon>
        <taxon>Nematocera</taxon>
        <taxon>Chironomoidea</taxon>
        <taxon>Ceratopogonidae</taxon>
        <taxon>Ceratopogoninae</taxon>
        <taxon>Culicoides</taxon>
        <taxon>Monoculicoides</taxon>
    </lineage>
</organism>
<dbReference type="GO" id="GO:0008270">
    <property type="term" value="F:zinc ion binding"/>
    <property type="evidence" value="ECO:0007669"/>
    <property type="project" value="UniProtKB-KW"/>
</dbReference>
<proteinExistence type="predicted"/>
<reference evidence="7" key="2">
    <citation type="submission" date="2018-07" db="EMBL/GenBank/DDBJ databases">
        <authorList>
            <person name="Quirk P.G."/>
            <person name="Krulwich T.A."/>
        </authorList>
    </citation>
    <scope>NUCLEOTIDE SEQUENCE</scope>
</reference>
<feature type="compositionally biased region" description="Low complexity" evidence="4">
    <location>
        <begin position="168"/>
        <end position="201"/>
    </location>
</feature>
<feature type="compositionally biased region" description="Polar residues" evidence="4">
    <location>
        <begin position="202"/>
        <end position="214"/>
    </location>
</feature>
<feature type="compositionally biased region" description="Low complexity" evidence="4">
    <location>
        <begin position="285"/>
        <end position="310"/>
    </location>
</feature>
<evidence type="ECO:0000256" key="2">
    <source>
        <dbReference type="ARBA" id="ARBA00022833"/>
    </source>
</evidence>
<feature type="compositionally biased region" description="Basic and acidic residues" evidence="4">
    <location>
        <begin position="275"/>
        <end position="284"/>
    </location>
</feature>
<feature type="compositionally biased region" description="Polar residues" evidence="4">
    <location>
        <begin position="346"/>
        <end position="356"/>
    </location>
</feature>
<evidence type="ECO:0000256" key="4">
    <source>
        <dbReference type="SAM" id="MobiDB-lite"/>
    </source>
</evidence>
<evidence type="ECO:0000313" key="6">
    <source>
        <dbReference type="EMBL" id="SSX00723.1"/>
    </source>
</evidence>
<feature type="region of interest" description="Disordered" evidence="4">
    <location>
        <begin position="428"/>
        <end position="510"/>
    </location>
</feature>
<feature type="region of interest" description="Disordered" evidence="4">
    <location>
        <begin position="258"/>
        <end position="362"/>
    </location>
</feature>
<accession>A0A336KD43</accession>
<feature type="compositionally biased region" description="Basic and acidic residues" evidence="4">
    <location>
        <begin position="452"/>
        <end position="497"/>
    </location>
</feature>
<evidence type="ECO:0000259" key="5">
    <source>
        <dbReference type="PROSITE" id="PS50089"/>
    </source>
</evidence>
<dbReference type="OMA" id="RYSTYTK"/>
<evidence type="ECO:0000313" key="7">
    <source>
        <dbReference type="EMBL" id="SSX21103.1"/>
    </source>
</evidence>
<dbReference type="AlphaFoldDB" id="A0A336KD43"/>
<dbReference type="InterPro" id="IPR001841">
    <property type="entry name" value="Znf_RING"/>
</dbReference>
<dbReference type="Pfam" id="PF13920">
    <property type="entry name" value="zf-C3HC4_3"/>
    <property type="match status" value="1"/>
</dbReference>
<dbReference type="PROSITE" id="PS50089">
    <property type="entry name" value="ZF_RING_2"/>
    <property type="match status" value="1"/>
</dbReference>
<evidence type="ECO:0000256" key="1">
    <source>
        <dbReference type="ARBA" id="ARBA00022771"/>
    </source>
</evidence>
<dbReference type="EMBL" id="UFQT01000174">
    <property type="protein sequence ID" value="SSX21103.1"/>
    <property type="molecule type" value="Genomic_DNA"/>
</dbReference>
<dbReference type="VEuPathDB" id="VectorBase:CSON003909"/>
<keyword evidence="2" id="KW-0862">Zinc</keyword>
<dbReference type="FunFam" id="3.30.40.10:FF:000474">
    <property type="entry name" value="CLUMA_CG009069, isoform A"/>
    <property type="match status" value="1"/>
</dbReference>
<reference evidence="6" key="1">
    <citation type="submission" date="2018-04" db="EMBL/GenBank/DDBJ databases">
        <authorList>
            <person name="Go L.Y."/>
            <person name="Mitchell J.A."/>
        </authorList>
    </citation>
    <scope>NUCLEOTIDE SEQUENCE</scope>
    <source>
        <tissue evidence="6">Whole organism</tissue>
    </source>
</reference>
<keyword evidence="1 3" id="KW-0479">Metal-binding</keyword>
<dbReference type="Gene3D" id="3.30.40.10">
    <property type="entry name" value="Zinc/RING finger domain, C3HC4 (zinc finger)"/>
    <property type="match status" value="1"/>
</dbReference>
<gene>
    <name evidence="6" type="primary">CSON003909</name>
</gene>
<feature type="compositionally biased region" description="Polar residues" evidence="4">
    <location>
        <begin position="428"/>
        <end position="451"/>
    </location>
</feature>
<evidence type="ECO:0000256" key="3">
    <source>
        <dbReference type="PROSITE-ProRule" id="PRU00175"/>
    </source>
</evidence>
<dbReference type="EMBL" id="UFQS01000174">
    <property type="protein sequence ID" value="SSX00723.1"/>
    <property type="molecule type" value="Genomic_DNA"/>
</dbReference>
<sequence length="524" mass="57573">MPFGRKSLEVITLPGAILAYKYSQFRQRRREQASRKVTERELTALHHKIEKLLSKLDESELEPPTSQEDECVICINARATMQTSPCGHRVVCRRCFVKTIQSAVAQRMLPLRCVICRTRINRLTSSNGTWRLQNSASAYSMRVPGSSSSYSVDGRVTQSASLFSMSSGSSCTSSMSNTSNTSATSGTSAMSSTSSASSISGPPNNNIPHKHSGSCSTGCLGAIPRNPSYYHQNSGYMNRKHHGQYSFRHRTLEMPNKLSPIKELPLRSNNTTTHNSRDSSRDNRSNNNDNNSSSPNSNTSRTNNNNNNNNESKKKSSQSSRRRTPSPVNNPAAKFKNYTDPPATTLPKTTSNSENLCGSAGKGKTSKIIINREISSNHIDGSSKAGPNKLGLSSKVVPVASKSPINKTNMATGKPITPVKAATTSRVVKSAGSNHHQAKTSGMTRSSSASCERNDNKKNETIEKKKKEEKLRLKLEKEAKKEEQRIAKQEAKEAKDRTNRKKSFFSRIKEPKEVTEALLSAEVN</sequence>
<name>A0A336KD43_CULSO</name>